<feature type="binding site" evidence="17">
    <location>
        <position position="216"/>
    </location>
    <ligand>
        <name>Fe cation</name>
        <dbReference type="ChEBI" id="CHEBI:24875"/>
    </ligand>
</feature>
<feature type="domain" description="Galactose-1-phosphate uridyl transferase C-terminal" evidence="20">
    <location>
        <begin position="217"/>
        <end position="373"/>
    </location>
</feature>
<evidence type="ECO:0000256" key="16">
    <source>
        <dbReference type="PIRSR" id="PIRSR000808-3"/>
    </source>
</evidence>
<comment type="cofactor">
    <cofactor evidence="17">
        <name>Fe cation</name>
        <dbReference type="ChEBI" id="CHEBI:24875"/>
    </cofactor>
    <text evidence="17">Binds 1 Fe cation per subunit.</text>
</comment>
<comment type="pathway">
    <text evidence="2 18">Carbohydrate metabolism; galactose metabolism.</text>
</comment>
<dbReference type="InterPro" id="IPR019779">
    <property type="entry name" value="GalP_UDPtransf1_His-AS"/>
</dbReference>
<comment type="subunit">
    <text evidence="4">Homodimer.</text>
</comment>
<dbReference type="PANTHER" id="PTHR11943:SF1">
    <property type="entry name" value="GALACTOSE-1-PHOSPHATE URIDYLYLTRANSFERASE"/>
    <property type="match status" value="1"/>
</dbReference>
<keyword evidence="9 16" id="KW-0479">Metal-binding</keyword>
<dbReference type="InterPro" id="IPR005850">
    <property type="entry name" value="GalP_Utransf_C"/>
</dbReference>
<evidence type="ECO:0000256" key="10">
    <source>
        <dbReference type="ARBA" id="ARBA00022833"/>
    </source>
</evidence>
<feature type="active site" description="Tele-UMP-histidine intermediate" evidence="14">
    <location>
        <position position="200"/>
    </location>
</feature>
<keyword evidence="22" id="KW-1185">Reference proteome</keyword>
<evidence type="ECO:0000259" key="19">
    <source>
        <dbReference type="Pfam" id="PF01087"/>
    </source>
</evidence>
<dbReference type="Pfam" id="PF02744">
    <property type="entry name" value="GalP_UDP_tr_C"/>
    <property type="match status" value="1"/>
</dbReference>
<dbReference type="AlphaFoldDB" id="A0A0N1H0R8"/>
<feature type="binding site" description="in other chain" evidence="15">
    <location>
        <begin position="193"/>
        <end position="195"/>
    </location>
    <ligand>
        <name>UDP-alpha-D-glucose</name>
        <dbReference type="ChEBI" id="CHEBI:58885"/>
        <note>ligand shared between dimeric partners</note>
    </ligand>
</feature>
<dbReference type="GO" id="GO:0005737">
    <property type="term" value="C:cytoplasm"/>
    <property type="evidence" value="ECO:0007669"/>
    <property type="project" value="TreeGrafter"/>
</dbReference>
<feature type="binding site" description="in other chain" evidence="15">
    <location>
        <position position="61"/>
    </location>
    <ligand>
        <name>UDP-alpha-D-glucose</name>
        <dbReference type="ChEBI" id="CHEBI:58885"/>
        <note>ligand shared between dimeric partners</note>
    </ligand>
</feature>
<evidence type="ECO:0000256" key="4">
    <source>
        <dbReference type="ARBA" id="ARBA00011738"/>
    </source>
</evidence>
<sequence length="402" mass="45741">MPDKILDDISHRRWNPLRGTYVLVSPHRTKRPWQGAQESPSLIELPDFDPKCYLCPGNSRASGDKNPHYDNTFVFVNDYSAVKETQDDYTSPDEPGSLSSLLLQAEPVKGKCYVLTFSAKHNVTLADMTPTEIVPIIKTWTEIYTAHLDPKSPLAQLAGPTHIPPRSAHSDVGTPREQYRYMQIFENKGAAMGCSNPHPHGQIWTTTSLPEEPAAELTQLRNYHRQQGGQHMLVDYARLEKEKNERVVWQNETFLVICPWWAVWPFETMILPLKHIRSLVDLSEQEQSQLAQAIAEVTRRYDNLFETSFPYSMGIHQAPLQGTEEEVECSSLHLHFYPPLLRSATVRKFLVGYELMAEPQRDITPEQATKRLLDCGGELYRKKLQAETGDKVDIPPAGDHAQ</sequence>
<dbReference type="PANTHER" id="PTHR11943">
    <property type="entry name" value="GALACTOSE-1-PHOSPHATE URIDYLYLTRANSFERASE"/>
    <property type="match status" value="1"/>
</dbReference>
<dbReference type="NCBIfam" id="TIGR00209">
    <property type="entry name" value="galT_1"/>
    <property type="match status" value="1"/>
</dbReference>
<dbReference type="FunFam" id="3.30.428.10:FF:000001">
    <property type="entry name" value="Galactose-1-phosphate uridylyltransferase"/>
    <property type="match status" value="1"/>
</dbReference>
<feature type="binding site" evidence="16">
    <location>
        <position position="198"/>
    </location>
    <ligand>
        <name>Zn(2+)</name>
        <dbReference type="ChEBI" id="CHEBI:29105"/>
    </ligand>
</feature>
<gene>
    <name evidence="21" type="ORF">AB675_10234</name>
</gene>
<feature type="binding site" evidence="16">
    <location>
        <position position="121"/>
    </location>
    <ligand>
        <name>Zn(2+)</name>
        <dbReference type="ChEBI" id="CHEBI:29105"/>
    </ligand>
</feature>
<feature type="binding site" evidence="15">
    <location>
        <begin position="348"/>
        <end position="349"/>
    </location>
    <ligand>
        <name>UDP-alpha-D-glucose</name>
        <dbReference type="ChEBI" id="CHEBI:58885"/>
        <note>ligand shared between dimeric partners</note>
    </ligand>
</feature>
<feature type="binding site" description="in other chain" evidence="15">
    <location>
        <position position="187"/>
    </location>
    <ligand>
        <name>UDP-alpha-D-glucose</name>
        <dbReference type="ChEBI" id="CHEBI:58885"/>
        <note>ligand shared between dimeric partners</note>
    </ligand>
</feature>
<evidence type="ECO:0000256" key="6">
    <source>
        <dbReference type="ARBA" id="ARBA00016340"/>
    </source>
</evidence>
<comment type="cofactor">
    <cofactor evidence="16">
        <name>Zn(2+)</name>
        <dbReference type="ChEBI" id="CHEBI:29105"/>
    </cofactor>
    <text evidence="16">Binds 1 zinc ion per subunit.</text>
</comment>
<dbReference type="InterPro" id="IPR001937">
    <property type="entry name" value="GalP_UDPtransf1"/>
</dbReference>
<dbReference type="PROSITE" id="PS00117">
    <property type="entry name" value="GAL_P_UDP_TRANSF_I"/>
    <property type="match status" value="1"/>
</dbReference>
<feature type="binding site" description="in other chain" evidence="15">
    <location>
        <begin position="77"/>
        <end position="78"/>
    </location>
    <ligand>
        <name>UDP-alpha-D-glucose</name>
        <dbReference type="ChEBI" id="CHEBI:58885"/>
        <note>ligand shared between dimeric partners</note>
    </ligand>
</feature>
<dbReference type="FunFam" id="3.30.428.10:FF:000009">
    <property type="entry name" value="Galactose-1-phosphate uridylyltransferase"/>
    <property type="match status" value="1"/>
</dbReference>
<organism evidence="21 22">
    <name type="scientific">Cyphellophora attinorum</name>
    <dbReference type="NCBI Taxonomy" id="1664694"/>
    <lineage>
        <taxon>Eukaryota</taxon>
        <taxon>Fungi</taxon>
        <taxon>Dikarya</taxon>
        <taxon>Ascomycota</taxon>
        <taxon>Pezizomycotina</taxon>
        <taxon>Eurotiomycetes</taxon>
        <taxon>Chaetothyriomycetidae</taxon>
        <taxon>Chaetothyriales</taxon>
        <taxon>Cyphellophoraceae</taxon>
        <taxon>Cyphellophora</taxon>
    </lineage>
</organism>
<dbReference type="InterPro" id="IPR005849">
    <property type="entry name" value="GalP_Utransf_N"/>
</dbReference>
<feature type="binding site" evidence="16">
    <location>
        <position position="55"/>
    </location>
    <ligand>
        <name>Zn(2+)</name>
        <dbReference type="ChEBI" id="CHEBI:29105"/>
    </ligand>
</feature>
<keyword evidence="8 18" id="KW-0548">Nucleotidyltransferase</keyword>
<dbReference type="RefSeq" id="XP_017997389.1">
    <property type="nucleotide sequence ID" value="XM_018138991.1"/>
</dbReference>
<evidence type="ECO:0000256" key="2">
    <source>
        <dbReference type="ARBA" id="ARBA00004947"/>
    </source>
</evidence>
<dbReference type="GO" id="GO:0008108">
    <property type="term" value="F:UDP-glucose:hexose-1-phosphate uridylyltransferase activity"/>
    <property type="evidence" value="ECO:0007669"/>
    <property type="project" value="UniProtKB-EC"/>
</dbReference>
<feature type="domain" description="Galactose-1-phosphate uridyl transferase N-terminal" evidence="19">
    <location>
        <begin position="8"/>
        <end position="210"/>
    </location>
</feature>
<evidence type="ECO:0000313" key="22">
    <source>
        <dbReference type="Proteomes" id="UP000038010"/>
    </source>
</evidence>
<feature type="binding site" evidence="17">
    <location>
        <position position="316"/>
    </location>
    <ligand>
        <name>Fe cation</name>
        <dbReference type="ChEBI" id="CHEBI:24875"/>
    </ligand>
</feature>
<feature type="binding site" description="in other chain" evidence="15">
    <location>
        <position position="360"/>
    </location>
    <ligand>
        <name>UDP-alpha-D-glucose</name>
        <dbReference type="ChEBI" id="CHEBI:58885"/>
        <note>ligand shared between dimeric partners</note>
    </ligand>
</feature>
<keyword evidence="7 18" id="KW-0808">Transferase</keyword>
<keyword evidence="13 18" id="KW-0119">Carbohydrate metabolism</keyword>
<feature type="binding site" evidence="15">
    <location>
        <begin position="353"/>
        <end position="354"/>
    </location>
    <ligand>
        <name>UDP-alpha-D-glucose</name>
        <dbReference type="ChEBI" id="CHEBI:58885"/>
        <note>ligand shared between dimeric partners</note>
    </ligand>
</feature>
<evidence type="ECO:0000256" key="3">
    <source>
        <dbReference type="ARBA" id="ARBA00010951"/>
    </source>
</evidence>
<evidence type="ECO:0000256" key="12">
    <source>
        <dbReference type="ARBA" id="ARBA00023144"/>
    </source>
</evidence>
<evidence type="ECO:0000256" key="14">
    <source>
        <dbReference type="PIRSR" id="PIRSR000808-1"/>
    </source>
</evidence>
<evidence type="ECO:0000259" key="20">
    <source>
        <dbReference type="Pfam" id="PF02744"/>
    </source>
</evidence>
<feature type="binding site" evidence="17">
    <location>
        <position position="335"/>
    </location>
    <ligand>
        <name>Fe cation</name>
        <dbReference type="ChEBI" id="CHEBI:24875"/>
    </ligand>
</feature>
<dbReference type="SUPFAM" id="SSF54197">
    <property type="entry name" value="HIT-like"/>
    <property type="match status" value="2"/>
</dbReference>
<evidence type="ECO:0000256" key="5">
    <source>
        <dbReference type="ARBA" id="ARBA00012384"/>
    </source>
</evidence>
<comment type="caution">
    <text evidence="21">The sequence shown here is derived from an EMBL/GenBank/DDBJ whole genome shotgun (WGS) entry which is preliminary data.</text>
</comment>
<dbReference type="GO" id="GO:0033499">
    <property type="term" value="P:galactose catabolic process via UDP-galactose, Leloir pathway"/>
    <property type="evidence" value="ECO:0007669"/>
    <property type="project" value="TreeGrafter"/>
</dbReference>
<dbReference type="PIRSF" id="PIRSF000808">
    <property type="entry name" value="GalT"/>
    <property type="match status" value="1"/>
</dbReference>
<dbReference type="InterPro" id="IPR036265">
    <property type="entry name" value="HIT-like_sf"/>
</dbReference>
<evidence type="ECO:0000256" key="1">
    <source>
        <dbReference type="ARBA" id="ARBA00001107"/>
    </source>
</evidence>
<dbReference type="Proteomes" id="UP000038010">
    <property type="component" value="Unassembled WGS sequence"/>
</dbReference>
<dbReference type="CDD" id="cd00608">
    <property type="entry name" value="GalT"/>
    <property type="match status" value="1"/>
</dbReference>
<comment type="similarity">
    <text evidence="3 18">Belongs to the galactose-1-phosphate uridylyltransferase type 1 family.</text>
</comment>
<evidence type="ECO:0000256" key="13">
    <source>
        <dbReference type="ARBA" id="ARBA00023277"/>
    </source>
</evidence>
<dbReference type="STRING" id="1664694.A0A0N1H0R8"/>
<keyword evidence="10 16" id="KW-0862">Zinc</keyword>
<evidence type="ECO:0000256" key="8">
    <source>
        <dbReference type="ARBA" id="ARBA00022695"/>
    </source>
</evidence>
<dbReference type="OrthoDB" id="418412at2759"/>
<evidence type="ECO:0000256" key="7">
    <source>
        <dbReference type="ARBA" id="ARBA00022679"/>
    </source>
</evidence>
<name>A0A0N1H0R8_9EURO</name>
<dbReference type="VEuPathDB" id="FungiDB:AB675_10234"/>
<evidence type="ECO:0000313" key="21">
    <source>
        <dbReference type="EMBL" id="KPI37426.1"/>
    </source>
</evidence>
<dbReference type="Pfam" id="PF01087">
    <property type="entry name" value="GalP_UDP_transf"/>
    <property type="match status" value="1"/>
</dbReference>
<evidence type="ECO:0000256" key="15">
    <source>
        <dbReference type="PIRSR" id="PIRSR000808-2"/>
    </source>
</evidence>
<feature type="binding site" evidence="17">
    <location>
        <position position="333"/>
    </location>
    <ligand>
        <name>Fe cation</name>
        <dbReference type="ChEBI" id="CHEBI:24875"/>
    </ligand>
</feature>
<reference evidence="21 22" key="1">
    <citation type="submission" date="2015-06" db="EMBL/GenBank/DDBJ databases">
        <title>Draft genome of the ant-associated black yeast Phialophora attae CBS 131958.</title>
        <authorList>
            <person name="Moreno L.F."/>
            <person name="Stielow B.J."/>
            <person name="de Hoog S."/>
            <person name="Vicente V.A."/>
            <person name="Weiss V.A."/>
            <person name="de Vries M."/>
            <person name="Cruz L.M."/>
            <person name="Souza E.M."/>
        </authorList>
    </citation>
    <scope>NUCLEOTIDE SEQUENCE [LARGE SCALE GENOMIC DNA]</scope>
    <source>
        <strain evidence="21 22">CBS 131958</strain>
    </source>
</reference>
<comment type="catalytic activity">
    <reaction evidence="1 18">
        <text>alpha-D-galactose 1-phosphate + UDP-alpha-D-glucose = alpha-D-glucose 1-phosphate + UDP-alpha-D-galactose</text>
        <dbReference type="Rhea" id="RHEA:13989"/>
        <dbReference type="ChEBI" id="CHEBI:58336"/>
        <dbReference type="ChEBI" id="CHEBI:58601"/>
        <dbReference type="ChEBI" id="CHEBI:58885"/>
        <dbReference type="ChEBI" id="CHEBI:66914"/>
        <dbReference type="EC" id="2.7.7.12"/>
    </reaction>
</comment>
<dbReference type="EMBL" id="LFJN01000024">
    <property type="protein sequence ID" value="KPI37426.1"/>
    <property type="molecule type" value="Genomic_DNA"/>
</dbReference>
<evidence type="ECO:0000256" key="11">
    <source>
        <dbReference type="ARBA" id="ARBA00023004"/>
    </source>
</evidence>
<feature type="binding site" description="in other chain" evidence="15">
    <location>
        <position position="202"/>
    </location>
    <ligand>
        <name>UDP-alpha-D-glucose</name>
        <dbReference type="ChEBI" id="CHEBI:58885"/>
        <note>ligand shared between dimeric partners</note>
    </ligand>
</feature>
<protein>
    <recommendedName>
        <fullName evidence="6 18">Galactose-1-phosphate uridylyltransferase</fullName>
        <ecNumber evidence="5 18">2.7.7.12</ecNumber>
    </recommendedName>
</protein>
<dbReference type="Gene3D" id="3.30.428.10">
    <property type="entry name" value="HIT-like"/>
    <property type="match status" value="2"/>
</dbReference>
<accession>A0A0N1H0R8</accession>
<dbReference type="UniPathway" id="UPA00214"/>
<evidence type="ECO:0000256" key="18">
    <source>
        <dbReference type="RuleBase" id="RU000506"/>
    </source>
</evidence>
<keyword evidence="12 18" id="KW-0299">Galactose metabolism</keyword>
<proteinExistence type="inferred from homology"/>
<evidence type="ECO:0000256" key="9">
    <source>
        <dbReference type="ARBA" id="ARBA00022723"/>
    </source>
</evidence>
<feature type="binding site" evidence="16">
    <location>
        <position position="52"/>
    </location>
    <ligand>
        <name>Zn(2+)</name>
        <dbReference type="ChEBI" id="CHEBI:29105"/>
    </ligand>
</feature>
<keyword evidence="11 17" id="KW-0408">Iron</keyword>
<dbReference type="EC" id="2.7.7.12" evidence="5 18"/>
<dbReference type="GeneID" id="28730871"/>
<feature type="binding site" evidence="15">
    <location>
        <begin position="28"/>
        <end position="31"/>
    </location>
    <ligand>
        <name>UDP-alpha-D-glucose</name>
        <dbReference type="ChEBI" id="CHEBI:58885"/>
        <note>ligand shared between dimeric partners</note>
    </ligand>
</feature>
<evidence type="ECO:0000256" key="17">
    <source>
        <dbReference type="PIRSR" id="PIRSR000808-4"/>
    </source>
</evidence>
<dbReference type="GO" id="GO:0008270">
    <property type="term" value="F:zinc ion binding"/>
    <property type="evidence" value="ECO:0007669"/>
    <property type="project" value="InterPro"/>
</dbReference>